<dbReference type="RefSeq" id="WP_092878927.1">
    <property type="nucleotide sequence ID" value="NZ_FOVC01000010.1"/>
</dbReference>
<evidence type="ECO:0000256" key="9">
    <source>
        <dbReference type="SAM" id="SignalP"/>
    </source>
</evidence>
<comment type="subcellular location">
    <subcellularLocation>
        <location evidence="1 8">Periplasm</location>
    </subcellularLocation>
</comment>
<evidence type="ECO:0000259" key="10">
    <source>
        <dbReference type="Pfam" id="PF00345"/>
    </source>
</evidence>
<keyword evidence="4 9" id="KW-0732">Signal</keyword>
<dbReference type="AlphaFoldDB" id="A0A1I4ZYH7"/>
<organism evidence="12 13">
    <name type="scientific">Izhakiella capsodis</name>
    <dbReference type="NCBI Taxonomy" id="1367852"/>
    <lineage>
        <taxon>Bacteria</taxon>
        <taxon>Pseudomonadati</taxon>
        <taxon>Pseudomonadota</taxon>
        <taxon>Gammaproteobacteria</taxon>
        <taxon>Enterobacterales</taxon>
        <taxon>Erwiniaceae</taxon>
        <taxon>Izhakiella</taxon>
    </lineage>
</organism>
<dbReference type="Gene3D" id="2.60.40.10">
    <property type="entry name" value="Immunoglobulins"/>
    <property type="match status" value="2"/>
</dbReference>
<dbReference type="SUPFAM" id="SSF49354">
    <property type="entry name" value="PapD-like"/>
    <property type="match status" value="1"/>
</dbReference>
<evidence type="ECO:0000313" key="12">
    <source>
        <dbReference type="EMBL" id="SFN55226.1"/>
    </source>
</evidence>
<evidence type="ECO:0000256" key="8">
    <source>
        <dbReference type="RuleBase" id="RU003918"/>
    </source>
</evidence>
<dbReference type="InterPro" id="IPR001829">
    <property type="entry name" value="Pili_assmbl_chaperone_bac"/>
</dbReference>
<evidence type="ECO:0000256" key="5">
    <source>
        <dbReference type="ARBA" id="ARBA00022764"/>
    </source>
</evidence>
<proteinExistence type="inferred from homology"/>
<keyword evidence="6 8" id="KW-0143">Chaperone</keyword>
<dbReference type="PANTHER" id="PTHR30251:SF5">
    <property type="entry name" value="FIMBRIAL CHAPARONE PROTEIN"/>
    <property type="match status" value="1"/>
</dbReference>
<dbReference type="InterPro" id="IPR036316">
    <property type="entry name" value="Pili_assmbl_chap_C_dom_sf"/>
</dbReference>
<name>A0A1I4ZYH7_9GAMM</name>
<evidence type="ECO:0000256" key="7">
    <source>
        <dbReference type="ARBA" id="ARBA00023319"/>
    </source>
</evidence>
<dbReference type="InterPro" id="IPR016148">
    <property type="entry name" value="Pili_assmbl_chaperone_C"/>
</dbReference>
<accession>A0A1I4ZYH7</accession>
<keyword evidence="13" id="KW-1185">Reference proteome</keyword>
<dbReference type="InterPro" id="IPR016147">
    <property type="entry name" value="Pili_assmbl_chaperone_N"/>
</dbReference>
<dbReference type="OrthoDB" id="9131059at2"/>
<evidence type="ECO:0000256" key="4">
    <source>
        <dbReference type="ARBA" id="ARBA00022729"/>
    </source>
</evidence>
<dbReference type="FunFam" id="2.60.40.10:FF:000458">
    <property type="entry name" value="Molecular chaperone FimC"/>
    <property type="match status" value="1"/>
</dbReference>
<dbReference type="SUPFAM" id="SSF49584">
    <property type="entry name" value="Periplasmic chaperone C-domain"/>
    <property type="match status" value="1"/>
</dbReference>
<dbReference type="GO" id="GO:0030288">
    <property type="term" value="C:outer membrane-bounded periplasmic space"/>
    <property type="evidence" value="ECO:0007669"/>
    <property type="project" value="InterPro"/>
</dbReference>
<dbReference type="Pfam" id="PF00345">
    <property type="entry name" value="PapD_N"/>
    <property type="match status" value="1"/>
</dbReference>
<evidence type="ECO:0000256" key="3">
    <source>
        <dbReference type="ARBA" id="ARBA00022558"/>
    </source>
</evidence>
<gene>
    <name evidence="12" type="ORF">SAMN05216516_11056</name>
</gene>
<dbReference type="InterPro" id="IPR018046">
    <property type="entry name" value="Pili_assmbl_chaperone_CS"/>
</dbReference>
<dbReference type="Proteomes" id="UP000242222">
    <property type="component" value="Unassembled WGS sequence"/>
</dbReference>
<dbReference type="PANTHER" id="PTHR30251">
    <property type="entry name" value="PILUS ASSEMBLY CHAPERONE"/>
    <property type="match status" value="1"/>
</dbReference>
<feature type="signal peptide" evidence="9">
    <location>
        <begin position="1"/>
        <end position="26"/>
    </location>
</feature>
<keyword evidence="3" id="KW-1029">Fimbrium biogenesis</keyword>
<dbReference type="GO" id="GO:0071555">
    <property type="term" value="P:cell wall organization"/>
    <property type="evidence" value="ECO:0007669"/>
    <property type="project" value="InterPro"/>
</dbReference>
<feature type="domain" description="Pili assembly chaperone C-terminal" evidence="11">
    <location>
        <begin position="169"/>
        <end position="227"/>
    </location>
</feature>
<evidence type="ECO:0000256" key="1">
    <source>
        <dbReference type="ARBA" id="ARBA00004418"/>
    </source>
</evidence>
<protein>
    <submittedName>
        <fullName evidence="12">P pilus assembly protein, chaperone PapD</fullName>
    </submittedName>
</protein>
<comment type="similarity">
    <text evidence="2 8">Belongs to the periplasmic pilus chaperone family.</text>
</comment>
<dbReference type="Pfam" id="PF02753">
    <property type="entry name" value="PapD_C"/>
    <property type="match status" value="1"/>
</dbReference>
<dbReference type="STRING" id="1367852.SAMN05216516_11056"/>
<evidence type="ECO:0000256" key="6">
    <source>
        <dbReference type="ARBA" id="ARBA00023186"/>
    </source>
</evidence>
<dbReference type="InterPro" id="IPR050643">
    <property type="entry name" value="Periplasmic_pilus_chap"/>
</dbReference>
<evidence type="ECO:0000256" key="2">
    <source>
        <dbReference type="ARBA" id="ARBA00007399"/>
    </source>
</evidence>
<sequence length="246" mass="26796">MIKPCFTARLYAVLILSSLIATPACAALELDRTRVIFNGGDSSMSLSVTNENKALPYLAQAWVEDPQGHTQNLPLTALPPIQRIEPGAQSQVILQALPSVKNLPQDRESLFYFNLREIPPRSNKPDTLQLALQTRIKLFYRPATLRANNGEAPWQNQLTLTAVGNHYRVNNPTGYYITLVEAQQHINGPAEKTFSPLMVSPDDSMALTGVTGSAPVLTYINDYGGDVKLAFHCTGKTCAASSVQGG</sequence>
<keyword evidence="5" id="KW-0574">Periplasm</keyword>
<dbReference type="EMBL" id="FOVC01000010">
    <property type="protein sequence ID" value="SFN55226.1"/>
    <property type="molecule type" value="Genomic_DNA"/>
</dbReference>
<evidence type="ECO:0000313" key="13">
    <source>
        <dbReference type="Proteomes" id="UP000242222"/>
    </source>
</evidence>
<reference evidence="13" key="1">
    <citation type="submission" date="2016-10" db="EMBL/GenBank/DDBJ databases">
        <authorList>
            <person name="Varghese N."/>
            <person name="Submissions S."/>
        </authorList>
    </citation>
    <scope>NUCLEOTIDE SEQUENCE [LARGE SCALE GENOMIC DNA]</scope>
    <source>
        <strain evidence="13">N6PO6</strain>
    </source>
</reference>
<dbReference type="PRINTS" id="PR00969">
    <property type="entry name" value="CHAPERONPILI"/>
</dbReference>
<dbReference type="InterPro" id="IPR013783">
    <property type="entry name" value="Ig-like_fold"/>
</dbReference>
<dbReference type="InterPro" id="IPR008962">
    <property type="entry name" value="PapD-like_sf"/>
</dbReference>
<feature type="domain" description="Pili assembly chaperone N-terminal" evidence="10">
    <location>
        <begin position="28"/>
        <end position="145"/>
    </location>
</feature>
<evidence type="ECO:0000259" key="11">
    <source>
        <dbReference type="Pfam" id="PF02753"/>
    </source>
</evidence>
<keyword evidence="7" id="KW-0393">Immunoglobulin domain</keyword>
<dbReference type="PROSITE" id="PS00635">
    <property type="entry name" value="PILI_CHAPERONE"/>
    <property type="match status" value="1"/>
</dbReference>
<feature type="chain" id="PRO_5017274370" evidence="9">
    <location>
        <begin position="27"/>
        <end position="246"/>
    </location>
</feature>